<reference evidence="1" key="1">
    <citation type="submission" date="2016-03" db="EMBL/GenBank/DDBJ databases">
        <title>Updated assembly of Pseudogymnoascus destructans, the fungus causing white-nose syndrome of bats.</title>
        <authorList>
            <person name="Palmer J.M."/>
            <person name="Drees K.P."/>
            <person name="Foster J.T."/>
            <person name="Lindner D.L."/>
        </authorList>
    </citation>
    <scope>NUCLEOTIDE SEQUENCE [LARGE SCALE GENOMIC DNA]</scope>
    <source>
        <strain evidence="1">20631-21</strain>
    </source>
</reference>
<organism evidence="1">
    <name type="scientific">Pseudogymnoascus destructans</name>
    <dbReference type="NCBI Taxonomy" id="655981"/>
    <lineage>
        <taxon>Eukaryota</taxon>
        <taxon>Fungi</taxon>
        <taxon>Dikarya</taxon>
        <taxon>Ascomycota</taxon>
        <taxon>Pezizomycotina</taxon>
        <taxon>Leotiomycetes</taxon>
        <taxon>Thelebolales</taxon>
        <taxon>Thelebolaceae</taxon>
        <taxon>Pseudogymnoascus</taxon>
    </lineage>
</organism>
<dbReference type="EMBL" id="KV441399">
    <property type="protein sequence ID" value="OAF57754.1"/>
    <property type="molecule type" value="Genomic_DNA"/>
</dbReference>
<dbReference type="GeneID" id="36288790"/>
<accession>A0A177A9I4</accession>
<evidence type="ECO:0000313" key="1">
    <source>
        <dbReference type="EMBL" id="OAF57754.1"/>
    </source>
</evidence>
<dbReference type="VEuPathDB" id="FungiDB:GMDG_07919"/>
<dbReference type="OrthoDB" id="2334866at2759"/>
<name>A0A177A9I4_9PEZI</name>
<proteinExistence type="predicted"/>
<gene>
    <name evidence="1" type="ORF">VC83_05726</name>
</gene>
<dbReference type="AlphaFoldDB" id="A0A177A9I4"/>
<sequence length="135" mass="15321">MNVDIGKLCKDLASGTDAGALYDLLRWAGKQEIIDQVLNNQLLQTSPDKLQSAAKELQGKDIHVLPFRLFKLFDTVGDRLGYEAPYFSRRKVLLVFLLVRGYGTIRKILQRSRSVFGPYCDDYTWSLPSHMHGST</sequence>
<protein>
    <submittedName>
        <fullName evidence="1">Uncharacterized protein</fullName>
    </submittedName>
</protein>
<dbReference type="Proteomes" id="UP000077154">
    <property type="component" value="Unassembled WGS sequence"/>
</dbReference>
<dbReference type="RefSeq" id="XP_024323040.1">
    <property type="nucleotide sequence ID" value="XM_024469340.1"/>
</dbReference>